<evidence type="ECO:0000256" key="14">
    <source>
        <dbReference type="SAM" id="Phobius"/>
    </source>
</evidence>
<keyword evidence="6 18" id="KW-0808">Transferase</keyword>
<comment type="catalytic activity">
    <reaction evidence="1">
        <text>ATP + protein L-histidine = ADP + protein N-phospho-L-histidine.</text>
        <dbReference type="EC" id="2.7.13.3"/>
    </reaction>
</comment>
<dbReference type="PANTHER" id="PTHR43065:SF46">
    <property type="entry name" value="C4-DICARBOXYLATE TRANSPORT SENSOR PROTEIN DCTB"/>
    <property type="match status" value="1"/>
</dbReference>
<feature type="domain" description="Histidine kinase" evidence="15">
    <location>
        <begin position="394"/>
        <end position="617"/>
    </location>
</feature>
<gene>
    <name evidence="18" type="primary">atoS2</name>
    <name evidence="18" type="ORF">Dpo_2c03540</name>
</gene>
<dbReference type="EMBL" id="APJX01000002">
    <property type="protein sequence ID" value="EMS80658.1"/>
    <property type="molecule type" value="Genomic_DNA"/>
</dbReference>
<keyword evidence="11 14" id="KW-1133">Transmembrane helix</keyword>
<keyword evidence="8" id="KW-0547">Nucleotide-binding</keyword>
<dbReference type="NCBIfam" id="TIGR00229">
    <property type="entry name" value="sensory_box"/>
    <property type="match status" value="1"/>
</dbReference>
<sequence length="628" mass="70162">MTLFSHLTLKNKIFISCLGVTLLVSIIIALFTRALLISSLTRELKNRGIGIAQSIADSARGFILTENRAELTSLAYDARYGNRRDLVKYLIISDNSGNILAHTFTTGFVGPVKTIVKQQPASEVGIKNLEMGPHWVFHITVPVTEGIYTIGSIQMGLDKQHIDNLIAQLRWIFLSFLSMVTLIFFFLSHRLALFITRPIASLIRYTDLLTRGDFDVIDSKNFQALKQGIKTRNDEISKLTDSFIKMTSRLRDSTRSLKDSQKKYRSLFKSGPNPIFVVGKTGFDILDANPNATELFEYTRQELMEMTLFDLGELDMASVEGETFDLETGANRSKVKFFKKTGAPVFVNIHTSPAAYGKEDVIIVGTTDITELVEKDSQLIQASKMANLEKMSAGIAHEINQPLNAIKMGSEYLCLMHERKQAVQPEDLTMVLTEISDQVTRAADIVSRLKNFSRKVDFSRERVNVNTCILSVHKIIGRQITLQNIDLVLKLDKTIAPILAHNNRLEQVLFNLITNARDAINERIETLNITNPGKIVIQTFSMNHQVGIDIEDNGAGIEPDITESIFETFYTTKPMGEGLGLGLPIIKGIVKDYNGSISLSSRPGKGTVFSILFPEHKGPHYSKELNTP</sequence>
<dbReference type="GO" id="GO:0005524">
    <property type="term" value="F:ATP binding"/>
    <property type="evidence" value="ECO:0007669"/>
    <property type="project" value="UniProtKB-KW"/>
</dbReference>
<feature type="domain" description="PAS" evidence="16">
    <location>
        <begin position="260"/>
        <end position="309"/>
    </location>
</feature>
<keyword evidence="10" id="KW-0067">ATP-binding</keyword>
<dbReference type="InterPro" id="IPR004358">
    <property type="entry name" value="Sig_transdc_His_kin-like_C"/>
</dbReference>
<dbReference type="PANTHER" id="PTHR43065">
    <property type="entry name" value="SENSOR HISTIDINE KINASE"/>
    <property type="match status" value="1"/>
</dbReference>
<proteinExistence type="predicted"/>
<evidence type="ECO:0000256" key="2">
    <source>
        <dbReference type="ARBA" id="ARBA00004651"/>
    </source>
</evidence>
<dbReference type="SUPFAM" id="SSF47384">
    <property type="entry name" value="Homodimeric domain of signal transducing histidine kinase"/>
    <property type="match status" value="1"/>
</dbReference>
<evidence type="ECO:0000256" key="13">
    <source>
        <dbReference type="ARBA" id="ARBA00023136"/>
    </source>
</evidence>
<evidence type="ECO:0000256" key="3">
    <source>
        <dbReference type="ARBA" id="ARBA00012438"/>
    </source>
</evidence>
<dbReference type="SUPFAM" id="SSF55785">
    <property type="entry name" value="PYP-like sensor domain (PAS domain)"/>
    <property type="match status" value="1"/>
</dbReference>
<dbReference type="Gene3D" id="3.30.565.10">
    <property type="entry name" value="Histidine kinase-like ATPase, C-terminal domain"/>
    <property type="match status" value="1"/>
</dbReference>
<dbReference type="SMART" id="SM00091">
    <property type="entry name" value="PAS"/>
    <property type="match status" value="1"/>
</dbReference>
<evidence type="ECO:0000259" key="16">
    <source>
        <dbReference type="PROSITE" id="PS50112"/>
    </source>
</evidence>
<keyword evidence="5" id="KW-0597">Phosphoprotein</keyword>
<reference evidence="18 19" key="1">
    <citation type="journal article" date="2013" name="Genome Announc.">
        <title>Draft Genome Sequence of Desulfotignum phosphitoxidans DSM 13687 Strain FiPS-3.</title>
        <authorList>
            <person name="Poehlein A."/>
            <person name="Daniel R."/>
            <person name="Simeonova D.D."/>
        </authorList>
    </citation>
    <scope>NUCLEOTIDE SEQUENCE [LARGE SCALE GENOMIC DNA]</scope>
    <source>
        <strain evidence="18 19">DSM 13687</strain>
    </source>
</reference>
<dbReference type="InterPro" id="IPR036097">
    <property type="entry name" value="HisK_dim/P_sf"/>
</dbReference>
<dbReference type="CDD" id="cd00082">
    <property type="entry name" value="HisKA"/>
    <property type="match status" value="1"/>
</dbReference>
<keyword evidence="9 18" id="KW-0418">Kinase</keyword>
<dbReference type="CDD" id="cd06225">
    <property type="entry name" value="HAMP"/>
    <property type="match status" value="1"/>
</dbReference>
<keyword evidence="4" id="KW-1003">Cell membrane</keyword>
<feature type="transmembrane region" description="Helical" evidence="14">
    <location>
        <begin position="169"/>
        <end position="187"/>
    </location>
</feature>
<dbReference type="InterPro" id="IPR036890">
    <property type="entry name" value="HATPase_C_sf"/>
</dbReference>
<dbReference type="OrthoDB" id="9805967at2"/>
<dbReference type="EC" id="2.7.13.3" evidence="3"/>
<keyword evidence="19" id="KW-1185">Reference proteome</keyword>
<evidence type="ECO:0000259" key="17">
    <source>
        <dbReference type="PROSITE" id="PS50885"/>
    </source>
</evidence>
<dbReference type="Pfam" id="PF02518">
    <property type="entry name" value="HATPase_c"/>
    <property type="match status" value="1"/>
</dbReference>
<evidence type="ECO:0000256" key="12">
    <source>
        <dbReference type="ARBA" id="ARBA00023012"/>
    </source>
</evidence>
<keyword evidence="7 14" id="KW-0812">Transmembrane</keyword>
<dbReference type="Pfam" id="PF00512">
    <property type="entry name" value="HisKA"/>
    <property type="match status" value="1"/>
</dbReference>
<evidence type="ECO:0000313" key="19">
    <source>
        <dbReference type="Proteomes" id="UP000014216"/>
    </source>
</evidence>
<evidence type="ECO:0000256" key="10">
    <source>
        <dbReference type="ARBA" id="ARBA00022840"/>
    </source>
</evidence>
<dbReference type="InterPro" id="IPR033463">
    <property type="entry name" value="sCache_3"/>
</dbReference>
<dbReference type="Gene3D" id="1.10.287.130">
    <property type="match status" value="1"/>
</dbReference>
<dbReference type="Pfam" id="PF17203">
    <property type="entry name" value="sCache_3_2"/>
    <property type="match status" value="1"/>
</dbReference>
<dbReference type="SMART" id="SM00388">
    <property type="entry name" value="HisKA"/>
    <property type="match status" value="1"/>
</dbReference>
<dbReference type="PROSITE" id="PS50885">
    <property type="entry name" value="HAMP"/>
    <property type="match status" value="1"/>
</dbReference>
<comment type="subcellular location">
    <subcellularLocation>
        <location evidence="2">Cell membrane</location>
        <topology evidence="2">Multi-pass membrane protein</topology>
    </subcellularLocation>
</comment>
<keyword evidence="13 14" id="KW-0472">Membrane</keyword>
<dbReference type="Pfam" id="PF13426">
    <property type="entry name" value="PAS_9"/>
    <property type="match status" value="1"/>
</dbReference>
<evidence type="ECO:0000256" key="1">
    <source>
        <dbReference type="ARBA" id="ARBA00000085"/>
    </source>
</evidence>
<dbReference type="InterPro" id="IPR005467">
    <property type="entry name" value="His_kinase_dom"/>
</dbReference>
<dbReference type="Gene3D" id="3.30.450.20">
    <property type="entry name" value="PAS domain"/>
    <property type="match status" value="1"/>
</dbReference>
<evidence type="ECO:0000259" key="15">
    <source>
        <dbReference type="PROSITE" id="PS50109"/>
    </source>
</evidence>
<dbReference type="AlphaFoldDB" id="S0FZV0"/>
<evidence type="ECO:0000256" key="7">
    <source>
        <dbReference type="ARBA" id="ARBA00022692"/>
    </source>
</evidence>
<dbReference type="InterPro" id="IPR003661">
    <property type="entry name" value="HisK_dim/P_dom"/>
</dbReference>
<evidence type="ECO:0000256" key="5">
    <source>
        <dbReference type="ARBA" id="ARBA00022553"/>
    </source>
</evidence>
<dbReference type="Proteomes" id="UP000014216">
    <property type="component" value="Unassembled WGS sequence"/>
</dbReference>
<dbReference type="GO" id="GO:0005886">
    <property type="term" value="C:plasma membrane"/>
    <property type="evidence" value="ECO:0007669"/>
    <property type="project" value="UniProtKB-SubCell"/>
</dbReference>
<dbReference type="InterPro" id="IPR000014">
    <property type="entry name" value="PAS"/>
</dbReference>
<evidence type="ECO:0000256" key="8">
    <source>
        <dbReference type="ARBA" id="ARBA00022741"/>
    </source>
</evidence>
<dbReference type="SMART" id="SM00387">
    <property type="entry name" value="HATPase_c"/>
    <property type="match status" value="1"/>
</dbReference>
<accession>S0FZV0</accession>
<dbReference type="InterPro" id="IPR003660">
    <property type="entry name" value="HAMP_dom"/>
</dbReference>
<evidence type="ECO:0000256" key="6">
    <source>
        <dbReference type="ARBA" id="ARBA00022679"/>
    </source>
</evidence>
<evidence type="ECO:0000256" key="4">
    <source>
        <dbReference type="ARBA" id="ARBA00022475"/>
    </source>
</evidence>
<dbReference type="PROSITE" id="PS50109">
    <property type="entry name" value="HIS_KIN"/>
    <property type="match status" value="1"/>
</dbReference>
<protein>
    <recommendedName>
        <fullName evidence="3">histidine kinase</fullName>
        <ecNumber evidence="3">2.7.13.3</ecNumber>
    </recommendedName>
</protein>
<feature type="domain" description="HAMP" evidence="17">
    <location>
        <begin position="193"/>
        <end position="255"/>
    </location>
</feature>
<evidence type="ECO:0000256" key="11">
    <source>
        <dbReference type="ARBA" id="ARBA00022989"/>
    </source>
</evidence>
<dbReference type="InterPro" id="IPR035965">
    <property type="entry name" value="PAS-like_dom_sf"/>
</dbReference>
<organism evidence="18 19">
    <name type="scientific">Desulfotignum phosphitoxidans DSM 13687</name>
    <dbReference type="NCBI Taxonomy" id="1286635"/>
    <lineage>
        <taxon>Bacteria</taxon>
        <taxon>Pseudomonadati</taxon>
        <taxon>Thermodesulfobacteriota</taxon>
        <taxon>Desulfobacteria</taxon>
        <taxon>Desulfobacterales</taxon>
        <taxon>Desulfobacteraceae</taxon>
        <taxon>Desulfotignum</taxon>
    </lineage>
</organism>
<dbReference type="InterPro" id="IPR003594">
    <property type="entry name" value="HATPase_dom"/>
</dbReference>
<comment type="caution">
    <text evidence="18">The sequence shown here is derived from an EMBL/GenBank/DDBJ whole genome shotgun (WGS) entry which is preliminary data.</text>
</comment>
<name>S0FZV0_9BACT</name>
<dbReference type="PRINTS" id="PR00344">
    <property type="entry name" value="BCTRLSENSOR"/>
</dbReference>
<dbReference type="GO" id="GO:0000155">
    <property type="term" value="F:phosphorelay sensor kinase activity"/>
    <property type="evidence" value="ECO:0007669"/>
    <property type="project" value="InterPro"/>
</dbReference>
<dbReference type="SUPFAM" id="SSF55874">
    <property type="entry name" value="ATPase domain of HSP90 chaperone/DNA topoisomerase II/histidine kinase"/>
    <property type="match status" value="1"/>
</dbReference>
<keyword evidence="12" id="KW-0902">Two-component regulatory system</keyword>
<dbReference type="Gene3D" id="6.10.340.10">
    <property type="match status" value="1"/>
</dbReference>
<evidence type="ECO:0000313" key="18">
    <source>
        <dbReference type="EMBL" id="EMS80658.1"/>
    </source>
</evidence>
<feature type="transmembrane region" description="Helical" evidence="14">
    <location>
        <begin position="13"/>
        <end position="36"/>
    </location>
</feature>
<dbReference type="RefSeq" id="WP_006964925.1">
    <property type="nucleotide sequence ID" value="NZ_APJX01000002.1"/>
</dbReference>
<evidence type="ECO:0000256" key="9">
    <source>
        <dbReference type="ARBA" id="ARBA00022777"/>
    </source>
</evidence>
<dbReference type="PROSITE" id="PS50112">
    <property type="entry name" value="PAS"/>
    <property type="match status" value="1"/>
</dbReference>
<dbReference type="CDD" id="cd00130">
    <property type="entry name" value="PAS"/>
    <property type="match status" value="1"/>
</dbReference>